<evidence type="ECO:0000256" key="14">
    <source>
        <dbReference type="ARBA" id="ARBA00073555"/>
    </source>
</evidence>
<dbReference type="GO" id="GO:0016323">
    <property type="term" value="C:basolateral plasma membrane"/>
    <property type="evidence" value="ECO:0007669"/>
    <property type="project" value="UniProtKB-SubCell"/>
</dbReference>
<dbReference type="Gene3D" id="4.10.270.10">
    <property type="entry name" value="Myosin, subunit A"/>
    <property type="match status" value="1"/>
</dbReference>
<keyword evidence="9" id="KW-0112">Calmodulin-binding</keyword>
<dbReference type="Pfam" id="PF00616">
    <property type="entry name" value="RasGAP"/>
    <property type="match status" value="1"/>
</dbReference>
<comment type="function">
    <text evidence="13">Plays a crucial role in regulating the dynamics and assembly of the actin cytoskeleton. Recruited to the cell cortex by interaction with ILK which allows it to cooperate with its effector DIAPH1 to locally stabilize microtubules and allow stable insertion of caveolae into the plasma membrane. Binds to activated CDC42 but does not stimulate its GTPase activity. Associates with calmodulin. May promote neurite outgrowth. May play a possible role in cell cycle regulation by contributing to cell cycle progression after DNA replication arrest.</text>
</comment>
<dbReference type="SUPFAM" id="SSF143885">
    <property type="entry name" value="RGC domain-like"/>
    <property type="match status" value="1"/>
</dbReference>
<evidence type="ECO:0000256" key="4">
    <source>
        <dbReference type="ARBA" id="ARBA00004544"/>
    </source>
</evidence>
<evidence type="ECO:0000256" key="11">
    <source>
        <dbReference type="ARBA" id="ARBA00023136"/>
    </source>
</evidence>
<dbReference type="SUPFAM" id="SSF52540">
    <property type="entry name" value="P-loop containing nucleoside triphosphate hydrolases"/>
    <property type="match status" value="1"/>
</dbReference>
<dbReference type="InterPro" id="IPR008936">
    <property type="entry name" value="Rho_GTPase_activation_prot"/>
</dbReference>
<dbReference type="PANTHER" id="PTHR14149">
    <property type="entry name" value="RAS GTPASE-ACTIVATING PROTEIN WITH IQ MOTIF"/>
    <property type="match status" value="1"/>
</dbReference>
<dbReference type="GO" id="GO:1903479">
    <property type="term" value="P:mitotic actomyosin contractile ring assembly actin filament organization"/>
    <property type="evidence" value="ECO:0007669"/>
    <property type="project" value="TreeGrafter"/>
</dbReference>
<dbReference type="SMART" id="SM00456">
    <property type="entry name" value="WW"/>
    <property type="match status" value="1"/>
</dbReference>
<keyword evidence="8" id="KW-0677">Repeat</keyword>
<dbReference type="SMART" id="SM00323">
    <property type="entry name" value="RasGAP"/>
    <property type="match status" value="1"/>
</dbReference>
<dbReference type="FunFam" id="1.10.506.10:FF:000004">
    <property type="entry name" value="IQ motif containing GTPase activating protein 1"/>
    <property type="match status" value="1"/>
</dbReference>
<evidence type="ECO:0000313" key="21">
    <source>
        <dbReference type="Proteomes" id="UP000031443"/>
    </source>
</evidence>
<evidence type="ECO:0000256" key="7">
    <source>
        <dbReference type="ARBA" id="ARBA00022553"/>
    </source>
</evidence>
<dbReference type="PROSITE" id="PS00509">
    <property type="entry name" value="RAS_GTPASE_ACTIV_1"/>
    <property type="match status" value="1"/>
</dbReference>
<dbReference type="Gene3D" id="2.20.70.10">
    <property type="match status" value="1"/>
</dbReference>
<dbReference type="PANTHER" id="PTHR14149:SF15">
    <property type="entry name" value="RAS GTPASE-ACTIVATING-LIKE PROTEIN IQGAP1"/>
    <property type="match status" value="1"/>
</dbReference>
<dbReference type="PROSITE" id="PS50020">
    <property type="entry name" value="WW_DOMAIN_2"/>
    <property type="match status" value="1"/>
</dbReference>
<keyword evidence="15" id="KW-0175">Coiled coil</keyword>
<evidence type="ECO:0000256" key="9">
    <source>
        <dbReference type="ARBA" id="ARBA00022860"/>
    </source>
</evidence>
<dbReference type="GO" id="GO:0120025">
    <property type="term" value="C:plasma membrane bounded cell projection"/>
    <property type="evidence" value="ECO:0007669"/>
    <property type="project" value="UniProtKB-ARBA"/>
</dbReference>
<dbReference type="FunFam" id="1.10.418.10:FF:000013">
    <property type="entry name" value="IQ motif containing GTPase activating protein 1"/>
    <property type="match status" value="1"/>
</dbReference>
<dbReference type="SUPFAM" id="SSF48350">
    <property type="entry name" value="GTPase activation domain, GAP"/>
    <property type="match status" value="2"/>
</dbReference>
<feature type="compositionally biased region" description="Basic and acidic residues" evidence="16">
    <location>
        <begin position="1696"/>
        <end position="1731"/>
    </location>
</feature>
<dbReference type="InterPro" id="IPR001715">
    <property type="entry name" value="CH_dom"/>
</dbReference>
<keyword evidence="6" id="KW-0963">Cytoplasm</keyword>
<dbReference type="InterPro" id="IPR000593">
    <property type="entry name" value="RasGAP_C"/>
</dbReference>
<dbReference type="Pfam" id="PF03836">
    <property type="entry name" value="RasGAP_C"/>
    <property type="match status" value="1"/>
</dbReference>
<sequence length="1941" mass="219516">MTHSCPFYIFRWMEACLNEDLPPTTELEEGLRNGVYLAKLGNFFSPKVVSLKKIYDREQTRYKATGLHFRHTDNVIQWLNAMAEIGLPKIFYPETTDRKNMPRCIYCIHALSLYLFKLGLAPQIQDLYGKVDFTEEEISNMRSELEKYGIQMPAFSKIGGILANELSVDEAALHAAVIAINEAIDRQVPSDTLMAMKNSNAMLVNLDELLASIYQDTLYQAKKDKMENAKNRTASENSERERDVYEELLTQAEIQGNVNKVNTHSALSKIDLALEQGDALALFEVLTSPALGLRGLQRENCDWYLKQLLSDRQQKQETGLAGPMQKEELQPGVDAANSAAQQYQRRLGAVARINSAIQIGIAEKTVAELLNPEAQLPQVYPFAADLYQRELATLQQQSPDISPGPICLALLASLGSVPGPQGFTMASYQLLPAHSVPSSVYNKPEKDIVPPGPQVPPGASSSPDEVLIPPSLSAPDDQKQYQDLLQQVAAAFSLTVEQVKDPQNQLLDILQLPGPSLTALPIHEAILQPVQLGNLTHPELSVAVEMLSSVALINRALDSGDVNTIWKQLSSPVTGLTNIEDENSQRYIDDLMKLKAQAHTEGNEFITWNDIQSCVDRVNIVVHEEHERRPASVSRLSPLLSTPVPIPRTAAPVPENSMAIPGTSMPVNRSSVLVFAIPVTRASVPIRGLRLLIPGLTLLVTRPLLLVPSLLALLYRKLAPFSADSEAVALHRSPGEDPSSSDSEGILAIGLINEALDEGDTRKTLQALQIPAAKLEGVTPKVAQHYQDTLIRAKREKAQDLCLILCTGWTVTQGSVGKEIFRRTLVHLFQKMEGAEEGTHRCFREPLEDTQDETAVLWLDEIQDGIHRSNKDTEEAQKFSLGILAINEAVVHGDVGQTLSALRSPDVGLYGVTPECDETYQRDLAEAKKEKMAAGDNGSEWVKHWVKGGYYYYHNLRTREGRWDEPSGFVQNNTQLSREEIQSSISGVTAAYNREQLWLANENLITRLQACCRGYLVRQEFNSRMNFLKKQVPAITCIQSQWRGYKQRKEYQDRLEYLRAHKDQVVKINDIVKIQAFIRANKARDDYKTLISAEDPPMAVVRKFVHLLDQSDQDFQEELDLMKLREEVVTLIRSNQQLENDLNLMDIKIGLLVKNKITLQDVVSHSKKLTKKNKEQLSDMMMLNKQRGGLKALSKEKREKLEAYQHLFYLLQTNPTYLAKLIFQMPQNKSTKFMDSVIFTLYNYASNQREEYLLLRLFQTALQEEIKSKVDQIHEIVTGNPTVIKMVVSFNRGARGQNAMRQILAPVVKEIMDDKSLNIKTDPVDIYKSWVNQMESQTGEASKLPYDVTPEQALAHEEVRTRLDTSIKNMRTVTDKFLSAIISSVDKIPYGMRFIAKVLKDSLHEKFPDAGEDELLKIIGNLLYYRYMNPAIVAPDAFDIIDLSAGGQLTTDQRRNLGSIAKMLQHAASNKMFMGDNAHLSIINEYLSQSYQKFSEECTSCDRDRIQHWRYHHYGPHAGAASGGWRRNWRYSQSALPFIIALNKTTRRFFQAACEVPELQDKFNVDEYSDLVTLTKPVIYISIGEIINTHTLLLDHQDAIAPEHNDPIHELLDDLGEVPTIESLIGEGSGNINDPNKEMLAKTEVSLTLTNKFDVPGDENAEMDERTILLNTKRLIVDVIRFQPGETLTEILETPATHEQEAEHQRAMQRRAIRDAKTPDKMKKSKSVKEDSNLNLQEKKEKIKTGLKKLTELGTVNPKNRYQELINDIAKDIRNQRRYRQRRKAELVKLQQTYSALNSKATFYEEQVDYYKSYIKTCLDNLASKGKVSKKPREMKGKKSKKISLKYTAARLHEKGVLLEIEDLQVNQFKNVIFEINPTEEVGDFEVKAKFMGVQMETFMLHYQDLLQLQYEGVAVMKLFDRAKVNVNLLIFLLNKKFYGK</sequence>
<dbReference type="Proteomes" id="UP000031443">
    <property type="component" value="Unassembled WGS sequence"/>
</dbReference>
<feature type="coiled-coil region" evidence="15">
    <location>
        <begin position="219"/>
        <end position="255"/>
    </location>
</feature>
<evidence type="ECO:0000259" key="18">
    <source>
        <dbReference type="PROSITE" id="PS50020"/>
    </source>
</evidence>
<keyword evidence="5" id="KW-1003">Cell membrane</keyword>
<evidence type="ECO:0000256" key="3">
    <source>
        <dbReference type="ARBA" id="ARBA00004221"/>
    </source>
</evidence>
<dbReference type="FunFam" id="4.10.270.10:FF:000003">
    <property type="entry name" value="IQ motif containing GTPase activating protein 1"/>
    <property type="match status" value="1"/>
</dbReference>
<dbReference type="STRING" id="8469.M7BFU9"/>
<evidence type="ECO:0000256" key="2">
    <source>
        <dbReference type="ARBA" id="ARBA00004187"/>
    </source>
</evidence>
<dbReference type="InterPro" id="IPR001936">
    <property type="entry name" value="RasGAP_dom"/>
</dbReference>
<keyword evidence="12" id="KW-0539">Nucleus</keyword>
<keyword evidence="7" id="KW-0597">Phosphoprotein</keyword>
<keyword evidence="10" id="KW-0007">Acetylation</keyword>
<evidence type="ECO:0000313" key="20">
    <source>
        <dbReference type="EMBL" id="EMP36079.1"/>
    </source>
</evidence>
<evidence type="ECO:0000259" key="19">
    <source>
        <dbReference type="PROSITE" id="PS50021"/>
    </source>
</evidence>
<dbReference type="PROSITE" id="PS50018">
    <property type="entry name" value="RAS_GTPASE_ACTIV_2"/>
    <property type="match status" value="1"/>
</dbReference>
<dbReference type="GO" id="GO:0071364">
    <property type="term" value="P:cellular response to epidermal growth factor stimulus"/>
    <property type="evidence" value="ECO:0007669"/>
    <property type="project" value="UniProtKB-ARBA"/>
</dbReference>
<dbReference type="EMBL" id="KB526692">
    <property type="protein sequence ID" value="EMP36079.1"/>
    <property type="molecule type" value="Genomic_DNA"/>
</dbReference>
<feature type="coiled-coil region" evidence="15">
    <location>
        <begin position="124"/>
        <end position="151"/>
    </location>
</feature>
<evidence type="ECO:0000256" key="16">
    <source>
        <dbReference type="SAM" id="MobiDB-lite"/>
    </source>
</evidence>
<name>M7BFU9_CHEMY</name>
<accession>M7BFU9</accession>
<evidence type="ECO:0000256" key="10">
    <source>
        <dbReference type="ARBA" id="ARBA00022990"/>
    </source>
</evidence>
<feature type="domain" description="WW" evidence="18">
    <location>
        <begin position="935"/>
        <end position="968"/>
    </location>
</feature>
<organism evidence="20 21">
    <name type="scientific">Chelonia mydas</name>
    <name type="common">Green sea-turtle</name>
    <name type="synonym">Chelonia agassizi</name>
    <dbReference type="NCBI Taxonomy" id="8469"/>
    <lineage>
        <taxon>Eukaryota</taxon>
        <taxon>Metazoa</taxon>
        <taxon>Chordata</taxon>
        <taxon>Craniata</taxon>
        <taxon>Vertebrata</taxon>
        <taxon>Euteleostomi</taxon>
        <taxon>Archelosauria</taxon>
        <taxon>Testudinata</taxon>
        <taxon>Testudines</taxon>
        <taxon>Cryptodira</taxon>
        <taxon>Durocryptodira</taxon>
        <taxon>Americhelydia</taxon>
        <taxon>Chelonioidea</taxon>
        <taxon>Cheloniidae</taxon>
        <taxon>Chelonia</taxon>
    </lineage>
</organism>
<dbReference type="GO" id="GO:0005634">
    <property type="term" value="C:nucleus"/>
    <property type="evidence" value="ECO:0007669"/>
    <property type="project" value="UniProtKB-SubCell"/>
</dbReference>
<evidence type="ECO:0000256" key="6">
    <source>
        <dbReference type="ARBA" id="ARBA00022490"/>
    </source>
</evidence>
<evidence type="ECO:0000256" key="15">
    <source>
        <dbReference type="SAM" id="Coils"/>
    </source>
</evidence>
<dbReference type="InterPro" id="IPR000048">
    <property type="entry name" value="IQ_motif_EF-hand-BS"/>
</dbReference>
<dbReference type="GO" id="GO:0005516">
    <property type="term" value="F:calmodulin binding"/>
    <property type="evidence" value="ECO:0007669"/>
    <property type="project" value="UniProtKB-KW"/>
</dbReference>
<evidence type="ECO:0000256" key="13">
    <source>
        <dbReference type="ARBA" id="ARBA00059812"/>
    </source>
</evidence>
<dbReference type="FunFam" id="2.20.70.10:FF:000062">
    <property type="entry name" value="IQ motif containing GTPase activating protein 1"/>
    <property type="match status" value="1"/>
</dbReference>
<dbReference type="PROSITE" id="PS50021">
    <property type="entry name" value="CH"/>
    <property type="match status" value="1"/>
</dbReference>
<dbReference type="InterPro" id="IPR027417">
    <property type="entry name" value="P-loop_NTPase"/>
</dbReference>
<dbReference type="CDD" id="cd00201">
    <property type="entry name" value="WW"/>
    <property type="match status" value="1"/>
</dbReference>
<dbReference type="PROSITE" id="PS01159">
    <property type="entry name" value="WW_DOMAIN_1"/>
    <property type="match status" value="1"/>
</dbReference>
<reference evidence="21" key="1">
    <citation type="journal article" date="2013" name="Nat. Genet.">
        <title>The draft genomes of soft-shell turtle and green sea turtle yield insights into the development and evolution of the turtle-specific body plan.</title>
        <authorList>
            <person name="Wang Z."/>
            <person name="Pascual-Anaya J."/>
            <person name="Zadissa A."/>
            <person name="Li W."/>
            <person name="Niimura Y."/>
            <person name="Huang Z."/>
            <person name="Li C."/>
            <person name="White S."/>
            <person name="Xiong Z."/>
            <person name="Fang D."/>
            <person name="Wang B."/>
            <person name="Ming Y."/>
            <person name="Chen Y."/>
            <person name="Zheng Y."/>
            <person name="Kuraku S."/>
            <person name="Pignatelli M."/>
            <person name="Herrero J."/>
            <person name="Beal K."/>
            <person name="Nozawa M."/>
            <person name="Li Q."/>
            <person name="Wang J."/>
            <person name="Zhang H."/>
            <person name="Yu L."/>
            <person name="Shigenobu S."/>
            <person name="Wang J."/>
            <person name="Liu J."/>
            <person name="Flicek P."/>
            <person name="Searle S."/>
            <person name="Wang J."/>
            <person name="Kuratani S."/>
            <person name="Yin Y."/>
            <person name="Aken B."/>
            <person name="Zhang G."/>
            <person name="Irie N."/>
        </authorList>
    </citation>
    <scope>NUCLEOTIDE SEQUENCE [LARGE SCALE GENOMIC DNA]</scope>
</reference>
<dbReference type="GO" id="GO:0005096">
    <property type="term" value="F:GTPase activator activity"/>
    <property type="evidence" value="ECO:0007669"/>
    <property type="project" value="TreeGrafter"/>
</dbReference>
<dbReference type="InterPro" id="IPR023152">
    <property type="entry name" value="RasGAP_CS"/>
</dbReference>
<evidence type="ECO:0000256" key="5">
    <source>
        <dbReference type="ARBA" id="ARBA00022475"/>
    </source>
</evidence>
<gene>
    <name evidence="20" type="ORF">UY3_06815</name>
</gene>
<keyword evidence="11" id="KW-0472">Membrane</keyword>
<keyword evidence="21" id="KW-1185">Reference proteome</keyword>
<feature type="region of interest" description="Disordered" evidence="16">
    <location>
        <begin position="1693"/>
        <end position="1731"/>
    </location>
</feature>
<comment type="subcellular location">
    <subcellularLocation>
        <location evidence="3">Apical cell membrane</location>
    </subcellularLocation>
    <subcellularLocation>
        <location evidence="2">Basolateral cell membrane</location>
    </subcellularLocation>
    <subcellularLocation>
        <location evidence="4">Cytoplasm</location>
        <location evidence="4">Cell cortex</location>
    </subcellularLocation>
    <subcellularLocation>
        <location evidence="1">Nucleus</location>
    </subcellularLocation>
</comment>
<dbReference type="Gene3D" id="1.10.418.10">
    <property type="entry name" value="Calponin-like domain"/>
    <property type="match status" value="1"/>
</dbReference>
<dbReference type="GO" id="GO:0010761">
    <property type="term" value="P:fibroblast migration"/>
    <property type="evidence" value="ECO:0007669"/>
    <property type="project" value="TreeGrafter"/>
</dbReference>
<dbReference type="Pfam" id="PF00612">
    <property type="entry name" value="IQ"/>
    <property type="match status" value="3"/>
</dbReference>
<dbReference type="GO" id="GO:0051015">
    <property type="term" value="F:actin filament binding"/>
    <property type="evidence" value="ECO:0007669"/>
    <property type="project" value="TreeGrafter"/>
</dbReference>
<dbReference type="GO" id="GO:0007173">
    <property type="term" value="P:epidermal growth factor receptor signaling pathway"/>
    <property type="evidence" value="ECO:0007669"/>
    <property type="project" value="TreeGrafter"/>
</dbReference>
<dbReference type="InterPro" id="IPR036872">
    <property type="entry name" value="CH_dom_sf"/>
</dbReference>
<dbReference type="PROSITE" id="PS50096">
    <property type="entry name" value="IQ"/>
    <property type="match status" value="3"/>
</dbReference>
<evidence type="ECO:0000256" key="1">
    <source>
        <dbReference type="ARBA" id="ARBA00004123"/>
    </source>
</evidence>
<evidence type="ECO:0000256" key="12">
    <source>
        <dbReference type="ARBA" id="ARBA00023242"/>
    </source>
</evidence>
<dbReference type="SUPFAM" id="SSF47576">
    <property type="entry name" value="Calponin-homology domain, CH-domain"/>
    <property type="match status" value="1"/>
</dbReference>
<dbReference type="Gene3D" id="1.10.506.10">
    <property type="entry name" value="GTPase Activation - p120gap, domain 1"/>
    <property type="match status" value="2"/>
</dbReference>
<dbReference type="InterPro" id="IPR001202">
    <property type="entry name" value="WW_dom"/>
</dbReference>
<feature type="domain" description="Ras-GAP" evidence="17">
    <location>
        <begin position="1236"/>
        <end position="1469"/>
    </location>
</feature>
<dbReference type="GO" id="GO:0016324">
    <property type="term" value="C:apical plasma membrane"/>
    <property type="evidence" value="ECO:0007669"/>
    <property type="project" value="UniProtKB-SubCell"/>
</dbReference>
<evidence type="ECO:0000259" key="17">
    <source>
        <dbReference type="PROSITE" id="PS50018"/>
    </source>
</evidence>
<dbReference type="GO" id="GO:0005938">
    <property type="term" value="C:cell cortex"/>
    <property type="evidence" value="ECO:0007669"/>
    <property type="project" value="UniProtKB-SubCell"/>
</dbReference>
<dbReference type="SMART" id="SM00015">
    <property type="entry name" value="IQ"/>
    <property type="match status" value="3"/>
</dbReference>
<dbReference type="SMART" id="SM00033">
    <property type="entry name" value="CH"/>
    <property type="match status" value="1"/>
</dbReference>
<evidence type="ECO:0000256" key="8">
    <source>
        <dbReference type="ARBA" id="ARBA00022737"/>
    </source>
</evidence>
<feature type="region of interest" description="Disordered" evidence="16">
    <location>
        <begin position="442"/>
        <end position="465"/>
    </location>
</feature>
<feature type="domain" description="Calponin-homology (CH)" evidence="19">
    <location>
        <begin position="3"/>
        <end position="120"/>
    </location>
</feature>
<protein>
    <recommendedName>
        <fullName evidence="14">Ras GTPase-activating-like protein IQGAP1</fullName>
    </recommendedName>
</protein>
<proteinExistence type="predicted"/>
<dbReference type="Pfam" id="PF00307">
    <property type="entry name" value="CH"/>
    <property type="match status" value="1"/>
</dbReference>